<dbReference type="CDD" id="cd00090">
    <property type="entry name" value="HTH_ARSR"/>
    <property type="match status" value="1"/>
</dbReference>
<dbReference type="InterPro" id="IPR029016">
    <property type="entry name" value="GAF-like_dom_sf"/>
</dbReference>
<protein>
    <submittedName>
        <fullName evidence="6">Helix-turn-helix domain-containing protein</fullName>
    </submittedName>
</protein>
<dbReference type="SUPFAM" id="SSF55781">
    <property type="entry name" value="GAF domain-like"/>
    <property type="match status" value="1"/>
</dbReference>
<dbReference type="EMBL" id="JBHLWK010000012">
    <property type="protein sequence ID" value="MFC0204588.1"/>
    <property type="molecule type" value="Genomic_DNA"/>
</dbReference>
<dbReference type="InterPro" id="IPR036390">
    <property type="entry name" value="WH_DNA-bd_sf"/>
</dbReference>
<keyword evidence="3" id="KW-0804">Transcription</keyword>
<keyword evidence="1" id="KW-0805">Transcription regulation</keyword>
<dbReference type="PANTHER" id="PTHR30136:SF23">
    <property type="entry name" value="DNA-BINDING TRANSCRIPTIONAL ACTIVATOR MHPR"/>
    <property type="match status" value="1"/>
</dbReference>
<evidence type="ECO:0000256" key="1">
    <source>
        <dbReference type="ARBA" id="ARBA00023015"/>
    </source>
</evidence>
<dbReference type="Pfam" id="PF01614">
    <property type="entry name" value="IclR_C"/>
    <property type="match status" value="1"/>
</dbReference>
<dbReference type="InterPro" id="IPR050707">
    <property type="entry name" value="HTH_MetabolicPath_Reg"/>
</dbReference>
<dbReference type="Gene3D" id="1.10.10.10">
    <property type="entry name" value="Winged helix-like DNA-binding domain superfamily/Winged helix DNA-binding domain"/>
    <property type="match status" value="1"/>
</dbReference>
<sequence>MDNGIPIRSLSRGIAVLQAINRDGSATLTDIAKTCRLPFPTVSRLVQSLLHEGLIEREPNRRHYRPTALVQTLAHGFQGDARLVKAARPHIVELTRMVGWPITLSTHVGHSMVIRDSTHALSALTFNEYFPGYASPLLETASGLIFLASIDDAKRAALVASLRVLENSEWAHAVGQIEDDGFIAQVRRQGYTTRSFNRFTRNPGKTSSLAAAVFEGEQPAGAISLAFFASAMKMEDAVERFAELVLTCAAAISAELSTGRPAAPSGETAPARA</sequence>
<evidence type="ECO:0000259" key="4">
    <source>
        <dbReference type="PROSITE" id="PS51077"/>
    </source>
</evidence>
<comment type="caution">
    <text evidence="6">The sequence shown here is derived from an EMBL/GenBank/DDBJ whole genome shotgun (WGS) entry which is preliminary data.</text>
</comment>
<keyword evidence="2" id="KW-0238">DNA-binding</keyword>
<evidence type="ECO:0000313" key="6">
    <source>
        <dbReference type="EMBL" id="MFC0204588.1"/>
    </source>
</evidence>
<dbReference type="PROSITE" id="PS51078">
    <property type="entry name" value="ICLR_ED"/>
    <property type="match status" value="1"/>
</dbReference>
<dbReference type="RefSeq" id="WP_379487346.1">
    <property type="nucleotide sequence ID" value="NZ_JBHLWK010000012.1"/>
</dbReference>
<evidence type="ECO:0000256" key="2">
    <source>
        <dbReference type="ARBA" id="ARBA00023125"/>
    </source>
</evidence>
<feature type="domain" description="HTH iclR-type" evidence="4">
    <location>
        <begin position="7"/>
        <end position="68"/>
    </location>
</feature>
<organism evidence="6 7">
    <name type="scientific">Novosphingobium soli</name>
    <dbReference type="NCBI Taxonomy" id="574956"/>
    <lineage>
        <taxon>Bacteria</taxon>
        <taxon>Pseudomonadati</taxon>
        <taxon>Pseudomonadota</taxon>
        <taxon>Alphaproteobacteria</taxon>
        <taxon>Sphingomonadales</taxon>
        <taxon>Sphingomonadaceae</taxon>
        <taxon>Novosphingobium</taxon>
    </lineage>
</organism>
<dbReference type="Proteomes" id="UP001589798">
    <property type="component" value="Unassembled WGS sequence"/>
</dbReference>
<accession>A0ABV6CV38</accession>
<feature type="domain" description="IclR-ED" evidence="5">
    <location>
        <begin position="69"/>
        <end position="258"/>
    </location>
</feature>
<evidence type="ECO:0000256" key="3">
    <source>
        <dbReference type="ARBA" id="ARBA00023163"/>
    </source>
</evidence>
<dbReference type="PANTHER" id="PTHR30136">
    <property type="entry name" value="HELIX-TURN-HELIX TRANSCRIPTIONAL REGULATOR, ICLR FAMILY"/>
    <property type="match status" value="1"/>
</dbReference>
<keyword evidence="7" id="KW-1185">Reference proteome</keyword>
<dbReference type="SMART" id="SM00346">
    <property type="entry name" value="HTH_ICLR"/>
    <property type="match status" value="1"/>
</dbReference>
<reference evidence="6 7" key="1">
    <citation type="submission" date="2024-09" db="EMBL/GenBank/DDBJ databases">
        <authorList>
            <person name="Sun Q."/>
            <person name="Mori K."/>
        </authorList>
    </citation>
    <scope>NUCLEOTIDE SEQUENCE [LARGE SCALE GENOMIC DNA]</scope>
    <source>
        <strain evidence="6 7">CCM 7706</strain>
    </source>
</reference>
<dbReference type="Pfam" id="PF09339">
    <property type="entry name" value="HTH_IclR"/>
    <property type="match status" value="1"/>
</dbReference>
<dbReference type="SUPFAM" id="SSF46785">
    <property type="entry name" value="Winged helix' DNA-binding domain"/>
    <property type="match status" value="1"/>
</dbReference>
<evidence type="ECO:0000313" key="7">
    <source>
        <dbReference type="Proteomes" id="UP001589798"/>
    </source>
</evidence>
<dbReference type="PROSITE" id="PS51077">
    <property type="entry name" value="HTH_ICLR"/>
    <property type="match status" value="1"/>
</dbReference>
<dbReference type="InterPro" id="IPR005471">
    <property type="entry name" value="Tscrpt_reg_IclR_N"/>
</dbReference>
<gene>
    <name evidence="6" type="ORF">ACFFJC_09920</name>
</gene>
<evidence type="ECO:0000259" key="5">
    <source>
        <dbReference type="PROSITE" id="PS51078"/>
    </source>
</evidence>
<proteinExistence type="predicted"/>
<dbReference type="Gene3D" id="3.30.450.40">
    <property type="match status" value="1"/>
</dbReference>
<dbReference type="InterPro" id="IPR014757">
    <property type="entry name" value="Tscrpt_reg_IclR_C"/>
</dbReference>
<dbReference type="InterPro" id="IPR036388">
    <property type="entry name" value="WH-like_DNA-bd_sf"/>
</dbReference>
<name>A0ABV6CV38_9SPHN</name>
<dbReference type="InterPro" id="IPR011991">
    <property type="entry name" value="ArsR-like_HTH"/>
</dbReference>